<gene>
    <name evidence="1" type="ORF">MERR_LOCUS3836</name>
</gene>
<accession>A0A6D2HJM0</accession>
<evidence type="ECO:0000313" key="2">
    <source>
        <dbReference type="Proteomes" id="UP000467841"/>
    </source>
</evidence>
<dbReference type="EMBL" id="CACVBM020000233">
    <property type="protein sequence ID" value="CAA7016601.1"/>
    <property type="molecule type" value="Genomic_DNA"/>
</dbReference>
<protein>
    <submittedName>
        <fullName evidence="1">Uncharacterized protein</fullName>
    </submittedName>
</protein>
<organism evidence="1 2">
    <name type="scientific">Microthlaspi erraticum</name>
    <dbReference type="NCBI Taxonomy" id="1685480"/>
    <lineage>
        <taxon>Eukaryota</taxon>
        <taxon>Viridiplantae</taxon>
        <taxon>Streptophyta</taxon>
        <taxon>Embryophyta</taxon>
        <taxon>Tracheophyta</taxon>
        <taxon>Spermatophyta</taxon>
        <taxon>Magnoliopsida</taxon>
        <taxon>eudicotyledons</taxon>
        <taxon>Gunneridae</taxon>
        <taxon>Pentapetalae</taxon>
        <taxon>rosids</taxon>
        <taxon>malvids</taxon>
        <taxon>Brassicales</taxon>
        <taxon>Brassicaceae</taxon>
        <taxon>Coluteocarpeae</taxon>
        <taxon>Microthlaspi</taxon>
    </lineage>
</organism>
<reference evidence="1" key="1">
    <citation type="submission" date="2020-01" db="EMBL/GenBank/DDBJ databases">
        <authorList>
            <person name="Mishra B."/>
        </authorList>
    </citation>
    <scope>NUCLEOTIDE SEQUENCE [LARGE SCALE GENOMIC DNA]</scope>
</reference>
<comment type="caution">
    <text evidence="1">The sequence shown here is derived from an EMBL/GenBank/DDBJ whole genome shotgun (WGS) entry which is preliminary data.</text>
</comment>
<evidence type="ECO:0000313" key="1">
    <source>
        <dbReference type="EMBL" id="CAA7016601.1"/>
    </source>
</evidence>
<sequence>MPWINAGLEYTGKPSGRLCLYLLSETQARRSHQDMMRRLQKPGRDRAIVWLADAVTRSRQAFGRSGQDLQVLSWKKSNSTKAINKSYSSLSAVKLFEHNNKRVFKGRRYSPFILNE</sequence>
<dbReference type="Proteomes" id="UP000467841">
    <property type="component" value="Unassembled WGS sequence"/>
</dbReference>
<proteinExistence type="predicted"/>
<name>A0A6D2HJM0_9BRAS</name>
<keyword evidence="2" id="KW-1185">Reference proteome</keyword>
<dbReference type="AlphaFoldDB" id="A0A6D2HJM0"/>